<evidence type="ECO:0000313" key="1">
    <source>
        <dbReference type="EMBL" id="QHS80759.1"/>
    </source>
</evidence>
<name>A0A6C0ALT4_9ZZZZ</name>
<organism evidence="1">
    <name type="scientific">viral metagenome</name>
    <dbReference type="NCBI Taxonomy" id="1070528"/>
    <lineage>
        <taxon>unclassified sequences</taxon>
        <taxon>metagenomes</taxon>
        <taxon>organismal metagenomes</taxon>
    </lineage>
</organism>
<reference evidence="1" key="1">
    <citation type="journal article" date="2020" name="Nature">
        <title>Giant virus diversity and host interactions through global metagenomics.</title>
        <authorList>
            <person name="Schulz F."/>
            <person name="Roux S."/>
            <person name="Paez-Espino D."/>
            <person name="Jungbluth S."/>
            <person name="Walsh D.A."/>
            <person name="Denef V.J."/>
            <person name="McMahon K.D."/>
            <person name="Konstantinidis K.T."/>
            <person name="Eloe-Fadrosh E.A."/>
            <person name="Kyrpides N.C."/>
            <person name="Woyke T."/>
        </authorList>
    </citation>
    <scope>NUCLEOTIDE SEQUENCE</scope>
    <source>
        <strain evidence="1">GVMAG-S-1091796-13</strain>
    </source>
</reference>
<protein>
    <submittedName>
        <fullName evidence="1">Uncharacterized protein</fullName>
    </submittedName>
</protein>
<sequence>MSVCLEGNVFIDGGQSQNINITTSTIGNCNISKSSLDMLSDSGALQNITSVKDPIYPQDAATKKYVDDLGIVISEITLTLTNTTTISNNVKGSYIITISNLISNGPSGIFHITKNEMTNEAHVVRTAAAPGNNSSVFLEITWPPNTGILLKKTGNSYDGSYRIKIM</sequence>
<accession>A0A6C0ALT4</accession>
<proteinExistence type="predicted"/>
<dbReference type="EMBL" id="MN740718">
    <property type="protein sequence ID" value="QHS80759.1"/>
    <property type="molecule type" value="Genomic_DNA"/>
</dbReference>
<dbReference type="AlphaFoldDB" id="A0A6C0ALT4"/>